<feature type="chain" id="PRO_5016679431" evidence="6">
    <location>
        <begin position="24"/>
        <end position="517"/>
    </location>
</feature>
<feature type="compositionally biased region" description="Low complexity" evidence="5">
    <location>
        <begin position="175"/>
        <end position="193"/>
    </location>
</feature>
<dbReference type="RefSeq" id="WP_170157507.1">
    <property type="nucleotide sequence ID" value="NZ_QNRR01000016.1"/>
</dbReference>
<evidence type="ECO:0000259" key="7">
    <source>
        <dbReference type="Pfam" id="PF00884"/>
    </source>
</evidence>
<dbReference type="Proteomes" id="UP000253426">
    <property type="component" value="Unassembled WGS sequence"/>
</dbReference>
<dbReference type="GO" id="GO:0046872">
    <property type="term" value="F:metal ion binding"/>
    <property type="evidence" value="ECO:0007669"/>
    <property type="project" value="UniProtKB-KW"/>
</dbReference>
<dbReference type="PROSITE" id="PS00523">
    <property type="entry name" value="SULFATASE_1"/>
    <property type="match status" value="1"/>
</dbReference>
<keyword evidence="2" id="KW-0479">Metal-binding</keyword>
<dbReference type="Pfam" id="PF00884">
    <property type="entry name" value="Sulfatase"/>
    <property type="match status" value="1"/>
</dbReference>
<feature type="signal peptide" evidence="6">
    <location>
        <begin position="1"/>
        <end position="23"/>
    </location>
</feature>
<dbReference type="Gene3D" id="3.30.1120.10">
    <property type="match status" value="1"/>
</dbReference>
<proteinExistence type="inferred from homology"/>
<dbReference type="AlphaFoldDB" id="A0A366H3Q3"/>
<dbReference type="PROSITE" id="PS00149">
    <property type="entry name" value="SULFATASE_2"/>
    <property type="match status" value="1"/>
</dbReference>
<dbReference type="PANTHER" id="PTHR42693">
    <property type="entry name" value="ARYLSULFATASE FAMILY MEMBER"/>
    <property type="match status" value="1"/>
</dbReference>
<evidence type="ECO:0000256" key="1">
    <source>
        <dbReference type="ARBA" id="ARBA00008779"/>
    </source>
</evidence>
<dbReference type="Pfam" id="PF14707">
    <property type="entry name" value="Sulfatase_C"/>
    <property type="match status" value="1"/>
</dbReference>
<feature type="domain" description="Sulfatase N-terminal" evidence="7">
    <location>
        <begin position="32"/>
        <end position="369"/>
    </location>
</feature>
<organism evidence="8 9">
    <name type="scientific">Roseimicrobium gellanilyticum</name>
    <dbReference type="NCBI Taxonomy" id="748857"/>
    <lineage>
        <taxon>Bacteria</taxon>
        <taxon>Pseudomonadati</taxon>
        <taxon>Verrucomicrobiota</taxon>
        <taxon>Verrucomicrobiia</taxon>
        <taxon>Verrucomicrobiales</taxon>
        <taxon>Verrucomicrobiaceae</taxon>
        <taxon>Roseimicrobium</taxon>
    </lineage>
</organism>
<reference evidence="8 9" key="1">
    <citation type="submission" date="2018-06" db="EMBL/GenBank/DDBJ databases">
        <title>Genomic Encyclopedia of Type Strains, Phase IV (KMG-IV): sequencing the most valuable type-strain genomes for metagenomic binning, comparative biology and taxonomic classification.</title>
        <authorList>
            <person name="Goeker M."/>
        </authorList>
    </citation>
    <scope>NUCLEOTIDE SEQUENCE [LARGE SCALE GENOMIC DNA]</scope>
    <source>
        <strain evidence="8 9">DSM 25532</strain>
    </source>
</reference>
<feature type="region of interest" description="Disordered" evidence="5">
    <location>
        <begin position="477"/>
        <end position="497"/>
    </location>
</feature>
<keyword evidence="6" id="KW-0732">Signal</keyword>
<evidence type="ECO:0000256" key="3">
    <source>
        <dbReference type="ARBA" id="ARBA00022801"/>
    </source>
</evidence>
<keyword evidence="9" id="KW-1185">Reference proteome</keyword>
<feature type="region of interest" description="Disordered" evidence="5">
    <location>
        <begin position="162"/>
        <end position="207"/>
    </location>
</feature>
<dbReference type="SUPFAM" id="SSF53649">
    <property type="entry name" value="Alkaline phosphatase-like"/>
    <property type="match status" value="1"/>
</dbReference>
<evidence type="ECO:0000256" key="5">
    <source>
        <dbReference type="SAM" id="MobiDB-lite"/>
    </source>
</evidence>
<evidence type="ECO:0000256" key="6">
    <source>
        <dbReference type="SAM" id="SignalP"/>
    </source>
</evidence>
<dbReference type="InterPro" id="IPR017850">
    <property type="entry name" value="Alkaline_phosphatase_core_sf"/>
</dbReference>
<comment type="similarity">
    <text evidence="1">Belongs to the sulfatase family.</text>
</comment>
<dbReference type="InterPro" id="IPR000917">
    <property type="entry name" value="Sulfatase_N"/>
</dbReference>
<evidence type="ECO:0000313" key="8">
    <source>
        <dbReference type="EMBL" id="RBP36612.1"/>
    </source>
</evidence>
<dbReference type="PANTHER" id="PTHR42693:SF53">
    <property type="entry name" value="ENDO-4-O-SULFATASE"/>
    <property type="match status" value="1"/>
</dbReference>
<sequence>MTMLTPFRLTLVALLAFTALAHAASDSAARKPNFIIINIDDLGYADIGPFGSTTSTPQLDRMAKEGMKLTSHYAAPVCSPSRAALMTGCYPKRALPIPHVLFPTAHVGLNPNEITIAEVLKDAGYATACIGKWHLGDQKPFLPTSQGFDTYYGIPYSNDMGPASEGAKSNPDKPLPAANPNKPKANANAAGDADGTGVRNPQPPLPLVENDKAIARLRAEDQFQFTKNYTERAVKFIREHQEKPFFIYLPHSAVHFPLYPSKEYMGKSPNGLLGDWAQEVDWSVGRVLDTLRELKLDTNTLVIFTSDNGGSIPHGSNNKPLRGSKASTWEGGIRVCTIAWWPGKIPAGTSSDSITSMMDVLPTLAKLGGGKVPTDRKIDGVDIWPVLAGEVKDANSDKAPRKVFYYFRGPVLEAVRSGNWKLHLALRDGPPNKPTGAPRQELFNLKEDISESKNVAGQHADAVKELTQLAEEMEKDLGNKQFGPASRPLGRVENPEPFISLDGTVRADAVGSQKNLP</sequence>
<dbReference type="EMBL" id="QNRR01000016">
    <property type="protein sequence ID" value="RBP36612.1"/>
    <property type="molecule type" value="Genomic_DNA"/>
</dbReference>
<evidence type="ECO:0000313" key="9">
    <source>
        <dbReference type="Proteomes" id="UP000253426"/>
    </source>
</evidence>
<comment type="caution">
    <text evidence="8">The sequence shown here is derived from an EMBL/GenBank/DDBJ whole genome shotgun (WGS) entry which is preliminary data.</text>
</comment>
<dbReference type="GO" id="GO:0004065">
    <property type="term" value="F:arylsulfatase activity"/>
    <property type="evidence" value="ECO:0007669"/>
    <property type="project" value="TreeGrafter"/>
</dbReference>
<gene>
    <name evidence="8" type="ORF">DES53_11651</name>
</gene>
<dbReference type="Gene3D" id="3.40.720.10">
    <property type="entry name" value="Alkaline Phosphatase, subunit A"/>
    <property type="match status" value="1"/>
</dbReference>
<keyword evidence="4" id="KW-0106">Calcium</keyword>
<accession>A0A366H3Q3</accession>
<dbReference type="InterPro" id="IPR024607">
    <property type="entry name" value="Sulfatase_CS"/>
</dbReference>
<keyword evidence="3" id="KW-0378">Hydrolase</keyword>
<dbReference type="InterPro" id="IPR050738">
    <property type="entry name" value="Sulfatase"/>
</dbReference>
<dbReference type="CDD" id="cd16026">
    <property type="entry name" value="GALNS_like"/>
    <property type="match status" value="1"/>
</dbReference>
<evidence type="ECO:0000256" key="4">
    <source>
        <dbReference type="ARBA" id="ARBA00022837"/>
    </source>
</evidence>
<protein>
    <submittedName>
        <fullName evidence="8">Arylsulfatase A-like enzyme</fullName>
    </submittedName>
</protein>
<evidence type="ECO:0000256" key="2">
    <source>
        <dbReference type="ARBA" id="ARBA00022723"/>
    </source>
</evidence>
<name>A0A366H3Q3_9BACT</name>